<reference evidence="1" key="1">
    <citation type="submission" date="2014-12" db="EMBL/GenBank/DDBJ databases">
        <title>Insight into the proteome of Arion vulgaris.</title>
        <authorList>
            <person name="Aradska J."/>
            <person name="Bulat T."/>
            <person name="Smidak R."/>
            <person name="Sarate P."/>
            <person name="Gangsoo J."/>
            <person name="Sialana F."/>
            <person name="Bilban M."/>
            <person name="Lubec G."/>
        </authorList>
    </citation>
    <scope>NUCLEOTIDE SEQUENCE</scope>
    <source>
        <tissue evidence="1">Skin</tissue>
    </source>
</reference>
<feature type="non-terminal residue" evidence="1">
    <location>
        <position position="88"/>
    </location>
</feature>
<name>A0A0B7AIH2_9EUPU</name>
<feature type="non-terminal residue" evidence="1">
    <location>
        <position position="1"/>
    </location>
</feature>
<dbReference type="EMBL" id="HACG01033733">
    <property type="protein sequence ID" value="CEK80598.1"/>
    <property type="molecule type" value="Transcribed_RNA"/>
</dbReference>
<accession>A0A0B7AIH2</accession>
<dbReference type="AlphaFoldDB" id="A0A0B7AIH2"/>
<proteinExistence type="predicted"/>
<sequence length="88" mass="10107">QPYDFLGKKSYDFLGKRSPYEFVGKRSNDNSGENSAINLISSKAEHLNASSPKYNSDLDFDEESNKRYTEFLGKRKRTEEEEESALSD</sequence>
<gene>
    <name evidence="1" type="primary">ORF121735</name>
</gene>
<protein>
    <submittedName>
        <fullName evidence="1">Uncharacterized protein</fullName>
    </submittedName>
</protein>
<evidence type="ECO:0000313" key="1">
    <source>
        <dbReference type="EMBL" id="CEK80598.1"/>
    </source>
</evidence>
<organism evidence="1">
    <name type="scientific">Arion vulgaris</name>
    <dbReference type="NCBI Taxonomy" id="1028688"/>
    <lineage>
        <taxon>Eukaryota</taxon>
        <taxon>Metazoa</taxon>
        <taxon>Spiralia</taxon>
        <taxon>Lophotrochozoa</taxon>
        <taxon>Mollusca</taxon>
        <taxon>Gastropoda</taxon>
        <taxon>Heterobranchia</taxon>
        <taxon>Euthyneura</taxon>
        <taxon>Panpulmonata</taxon>
        <taxon>Eupulmonata</taxon>
        <taxon>Stylommatophora</taxon>
        <taxon>Helicina</taxon>
        <taxon>Arionoidea</taxon>
        <taxon>Arionidae</taxon>
        <taxon>Arion</taxon>
    </lineage>
</organism>